<dbReference type="Proteomes" id="UP001151582">
    <property type="component" value="Unassembled WGS sequence"/>
</dbReference>
<organism evidence="1 2">
    <name type="scientific">Dimargaris verticillata</name>
    <dbReference type="NCBI Taxonomy" id="2761393"/>
    <lineage>
        <taxon>Eukaryota</taxon>
        <taxon>Fungi</taxon>
        <taxon>Fungi incertae sedis</taxon>
        <taxon>Zoopagomycota</taxon>
        <taxon>Kickxellomycotina</taxon>
        <taxon>Dimargaritomycetes</taxon>
        <taxon>Dimargaritales</taxon>
        <taxon>Dimargaritaceae</taxon>
        <taxon>Dimargaris</taxon>
    </lineage>
</organism>
<accession>A0A9W8E7B9</accession>
<name>A0A9W8E7B9_9FUNG</name>
<protein>
    <submittedName>
        <fullName evidence="1">Uncharacterized protein</fullName>
    </submittedName>
</protein>
<reference evidence="1" key="1">
    <citation type="submission" date="2022-07" db="EMBL/GenBank/DDBJ databases">
        <title>Phylogenomic reconstructions and comparative analyses of Kickxellomycotina fungi.</title>
        <authorList>
            <person name="Reynolds N.K."/>
            <person name="Stajich J.E."/>
            <person name="Barry K."/>
            <person name="Grigoriev I.V."/>
            <person name="Crous P."/>
            <person name="Smith M.E."/>
        </authorList>
    </citation>
    <scope>NUCLEOTIDE SEQUENCE</scope>
    <source>
        <strain evidence="1">RSA 567</strain>
    </source>
</reference>
<proteinExistence type="predicted"/>
<dbReference type="AlphaFoldDB" id="A0A9W8E7B9"/>
<keyword evidence="2" id="KW-1185">Reference proteome</keyword>
<gene>
    <name evidence="1" type="ORF">H4R34_005238</name>
</gene>
<evidence type="ECO:0000313" key="1">
    <source>
        <dbReference type="EMBL" id="KAJ1972950.1"/>
    </source>
</evidence>
<sequence length="101" mass="10931">MADGKPLDETLVAFVTMVSEAGADVMHVSISDSGSVCILEPPITNNSAEPSDDCGAIIQSWSTTYHETLQNKIRAVCGDEWFIEVSAFGADLVLRVCRAYY</sequence>
<dbReference type="EMBL" id="JANBQB010000927">
    <property type="protein sequence ID" value="KAJ1972950.1"/>
    <property type="molecule type" value="Genomic_DNA"/>
</dbReference>
<evidence type="ECO:0000313" key="2">
    <source>
        <dbReference type="Proteomes" id="UP001151582"/>
    </source>
</evidence>
<comment type="caution">
    <text evidence="1">The sequence shown here is derived from an EMBL/GenBank/DDBJ whole genome shotgun (WGS) entry which is preliminary data.</text>
</comment>